<reference evidence="13" key="1">
    <citation type="submission" date="2021-02" db="EMBL/GenBank/DDBJ databases">
        <authorList>
            <person name="Nowell W R."/>
        </authorList>
    </citation>
    <scope>NUCLEOTIDE SEQUENCE</scope>
</reference>
<dbReference type="CDD" id="cd07521">
    <property type="entry name" value="HAD_FCP1-like"/>
    <property type="match status" value="1"/>
</dbReference>
<comment type="catalytic activity">
    <reaction evidence="7">
        <text>O-phospho-L-seryl-[protein] + H2O = L-seryl-[protein] + phosphate</text>
        <dbReference type="Rhea" id="RHEA:20629"/>
        <dbReference type="Rhea" id="RHEA-COMP:9863"/>
        <dbReference type="Rhea" id="RHEA-COMP:11604"/>
        <dbReference type="ChEBI" id="CHEBI:15377"/>
        <dbReference type="ChEBI" id="CHEBI:29999"/>
        <dbReference type="ChEBI" id="CHEBI:43474"/>
        <dbReference type="ChEBI" id="CHEBI:83421"/>
        <dbReference type="EC" id="3.1.3.16"/>
    </reaction>
</comment>
<feature type="region of interest" description="Disordered" evidence="11">
    <location>
        <begin position="16"/>
        <end position="51"/>
    </location>
</feature>
<dbReference type="NCBIfam" id="TIGR02251">
    <property type="entry name" value="HIF-SF_euk"/>
    <property type="match status" value="1"/>
</dbReference>
<feature type="site" description="Transition state stabilizer" evidence="10">
    <location>
        <position position="258"/>
    </location>
</feature>
<evidence type="ECO:0000256" key="9">
    <source>
        <dbReference type="PIRSR" id="PIRSR640078-1"/>
    </source>
</evidence>
<evidence type="ECO:0000256" key="3">
    <source>
        <dbReference type="ARBA" id="ARBA00022723"/>
    </source>
</evidence>
<dbReference type="InterPro" id="IPR011948">
    <property type="entry name" value="Dullard_phosphatase"/>
</dbReference>
<keyword evidence="4" id="KW-0378">Hydrolase</keyword>
<name>A0A815R4H5_9BILA</name>
<evidence type="ECO:0000256" key="1">
    <source>
        <dbReference type="ARBA" id="ARBA00001946"/>
    </source>
</evidence>
<comment type="catalytic activity">
    <reaction evidence="8">
        <text>O-phospho-L-threonyl-[protein] + H2O = L-threonyl-[protein] + phosphate</text>
        <dbReference type="Rhea" id="RHEA:47004"/>
        <dbReference type="Rhea" id="RHEA-COMP:11060"/>
        <dbReference type="Rhea" id="RHEA-COMP:11605"/>
        <dbReference type="ChEBI" id="CHEBI:15377"/>
        <dbReference type="ChEBI" id="CHEBI:30013"/>
        <dbReference type="ChEBI" id="CHEBI:43474"/>
        <dbReference type="ChEBI" id="CHEBI:61977"/>
        <dbReference type="EC" id="3.1.3.16"/>
    </reaction>
</comment>
<evidence type="ECO:0000256" key="2">
    <source>
        <dbReference type="ARBA" id="ARBA00013081"/>
    </source>
</evidence>
<dbReference type="GO" id="GO:0046872">
    <property type="term" value="F:metal ion binding"/>
    <property type="evidence" value="ECO:0007669"/>
    <property type="project" value="UniProtKB-KW"/>
</dbReference>
<dbReference type="InterPro" id="IPR036412">
    <property type="entry name" value="HAD-like_sf"/>
</dbReference>
<dbReference type="PANTHER" id="PTHR12210">
    <property type="entry name" value="DULLARD PROTEIN PHOSPHATASE"/>
    <property type="match status" value="1"/>
</dbReference>
<accession>A0A815R4H5</accession>
<feature type="site" description="Transition state stabilizer" evidence="10">
    <location>
        <position position="220"/>
    </location>
</feature>
<dbReference type="Pfam" id="PF03031">
    <property type="entry name" value="NIF"/>
    <property type="match status" value="2"/>
</dbReference>
<dbReference type="FunFam" id="3.40.50.1000:FF:000192">
    <property type="entry name" value="CTD small phosphatase-like protein"/>
    <property type="match status" value="1"/>
</dbReference>
<dbReference type="Gene3D" id="3.40.50.1000">
    <property type="entry name" value="HAD superfamily/HAD-like"/>
    <property type="match status" value="2"/>
</dbReference>
<dbReference type="PROSITE" id="PS50969">
    <property type="entry name" value="FCP1"/>
    <property type="match status" value="1"/>
</dbReference>
<evidence type="ECO:0000256" key="5">
    <source>
        <dbReference type="ARBA" id="ARBA00022842"/>
    </source>
</evidence>
<sequence>MNKSSKELDLSSVITQVPHDDDNNNRATSLPTTIVTNANSGATNSTKKRSSRKQRIISLLLCCLGGSCRHRPARANYSSSSADTPADEPNEKSLLPILRDNLRGKICLVIDLDETLVHSVFRPVPNADFIVPVEIDGQVHQPNEKSLLPILRDSLRGKICLVIDLDETLVHSVFRPVPNADFIVPVEIDGQVHQIYVTKRPYVDEFLRRVGELYECVLFTASLAKYADPVADLLDPNRIFHSRLFRESCTYYNGNYIKDLSRLGRDIRKVIIIDNSPLSYLFHQDNAVPVTSWFDDMRDTELLSLIPIFERLATVDDVVPALQDIHHRRAVV</sequence>
<feature type="active site" description="4-aspartylphosphate intermediate" evidence="9">
    <location>
        <position position="164"/>
    </location>
</feature>
<keyword evidence="6" id="KW-0904">Protein phosphatase</keyword>
<dbReference type="SMART" id="SM00577">
    <property type="entry name" value="CPDc"/>
    <property type="match status" value="1"/>
</dbReference>
<dbReference type="GO" id="GO:0008420">
    <property type="term" value="F:RNA polymerase II CTD heptapeptide repeat phosphatase activity"/>
    <property type="evidence" value="ECO:0007669"/>
    <property type="project" value="InterPro"/>
</dbReference>
<evidence type="ECO:0000259" key="12">
    <source>
        <dbReference type="PROSITE" id="PS50969"/>
    </source>
</evidence>
<evidence type="ECO:0000256" key="10">
    <source>
        <dbReference type="PIRSR" id="PIRSR640078-3"/>
    </source>
</evidence>
<evidence type="ECO:0000256" key="6">
    <source>
        <dbReference type="ARBA" id="ARBA00022912"/>
    </source>
</evidence>
<dbReference type="SFLD" id="SFLDS00003">
    <property type="entry name" value="Haloacid_Dehalogenase"/>
    <property type="match status" value="1"/>
</dbReference>
<organism evidence="13 14">
    <name type="scientific">Adineta steineri</name>
    <dbReference type="NCBI Taxonomy" id="433720"/>
    <lineage>
        <taxon>Eukaryota</taxon>
        <taxon>Metazoa</taxon>
        <taxon>Spiralia</taxon>
        <taxon>Gnathifera</taxon>
        <taxon>Rotifera</taxon>
        <taxon>Eurotatoria</taxon>
        <taxon>Bdelloidea</taxon>
        <taxon>Adinetida</taxon>
        <taxon>Adinetidae</taxon>
        <taxon>Adineta</taxon>
    </lineage>
</organism>
<keyword evidence="5" id="KW-0460">Magnesium</keyword>
<feature type="compositionally biased region" description="Polar residues" evidence="11">
    <location>
        <begin position="25"/>
        <end position="45"/>
    </location>
</feature>
<feature type="domain" description="FCP1 homology" evidence="12">
    <location>
        <begin position="154"/>
        <end position="312"/>
    </location>
</feature>
<evidence type="ECO:0000313" key="13">
    <source>
        <dbReference type="EMBL" id="CAF1472432.1"/>
    </source>
</evidence>
<comment type="caution">
    <text evidence="13">The sequence shown here is derived from an EMBL/GenBank/DDBJ whole genome shotgun (WGS) entry which is preliminary data.</text>
</comment>
<comment type="cofactor">
    <cofactor evidence="1">
        <name>Mg(2+)</name>
        <dbReference type="ChEBI" id="CHEBI:18420"/>
    </cofactor>
</comment>
<dbReference type="Proteomes" id="UP000663845">
    <property type="component" value="Unassembled WGS sequence"/>
</dbReference>
<proteinExistence type="predicted"/>
<dbReference type="SFLD" id="SFLDG01124">
    <property type="entry name" value="C0.1:_RNA_Pol_CTD_Phosphatase"/>
    <property type="match status" value="1"/>
</dbReference>
<evidence type="ECO:0000256" key="8">
    <source>
        <dbReference type="ARBA" id="ARBA00048336"/>
    </source>
</evidence>
<dbReference type="AlphaFoldDB" id="A0A815R4H5"/>
<dbReference type="InterPro" id="IPR023214">
    <property type="entry name" value="HAD_sf"/>
</dbReference>
<dbReference type="InterPro" id="IPR040078">
    <property type="entry name" value="RNA_Pol_CTD_Phosphatase"/>
</dbReference>
<protein>
    <recommendedName>
        <fullName evidence="2">protein-serine/threonine phosphatase</fullName>
        <ecNumber evidence="2">3.1.3.16</ecNumber>
    </recommendedName>
</protein>
<dbReference type="InterPro" id="IPR004274">
    <property type="entry name" value="FCP1_dom"/>
</dbReference>
<dbReference type="EMBL" id="CAJNOG010001807">
    <property type="protein sequence ID" value="CAF1472432.1"/>
    <property type="molecule type" value="Genomic_DNA"/>
</dbReference>
<dbReference type="InterPro" id="IPR050365">
    <property type="entry name" value="TIM50"/>
</dbReference>
<evidence type="ECO:0000256" key="11">
    <source>
        <dbReference type="SAM" id="MobiDB-lite"/>
    </source>
</evidence>
<evidence type="ECO:0000256" key="7">
    <source>
        <dbReference type="ARBA" id="ARBA00047761"/>
    </source>
</evidence>
<feature type="active site" description="Proton donor" evidence="9">
    <location>
        <position position="166"/>
    </location>
</feature>
<gene>
    <name evidence="13" type="ORF">JYZ213_LOCUS41888</name>
</gene>
<dbReference type="SUPFAM" id="SSF56784">
    <property type="entry name" value="HAD-like"/>
    <property type="match status" value="2"/>
</dbReference>
<evidence type="ECO:0000313" key="14">
    <source>
        <dbReference type="Proteomes" id="UP000663845"/>
    </source>
</evidence>
<dbReference type="EC" id="3.1.3.16" evidence="2"/>
<keyword evidence="3" id="KW-0479">Metal-binding</keyword>
<evidence type="ECO:0000256" key="4">
    <source>
        <dbReference type="ARBA" id="ARBA00022801"/>
    </source>
</evidence>